<reference evidence="3" key="1">
    <citation type="submission" date="2020-08" db="EMBL/GenBank/DDBJ databases">
        <title>Genome public.</title>
        <authorList>
            <person name="Liu C."/>
            <person name="Sun Q."/>
        </authorList>
    </citation>
    <scope>NUCLEOTIDE SEQUENCE</scope>
    <source>
        <strain evidence="3">NSJ-12</strain>
    </source>
</reference>
<proteinExistence type="predicted"/>
<dbReference type="InterPro" id="IPR016024">
    <property type="entry name" value="ARM-type_fold"/>
</dbReference>
<feature type="transmembrane region" description="Helical" evidence="2">
    <location>
        <begin position="20"/>
        <end position="48"/>
    </location>
</feature>
<feature type="transmembrane region" description="Helical" evidence="2">
    <location>
        <begin position="73"/>
        <end position="98"/>
    </location>
</feature>
<feature type="transmembrane region" description="Helical" evidence="2">
    <location>
        <begin position="168"/>
        <end position="189"/>
    </location>
</feature>
<evidence type="ECO:0000313" key="3">
    <source>
        <dbReference type="EMBL" id="MBC8578098.1"/>
    </source>
</evidence>
<comment type="caution">
    <text evidence="3">The sequence shown here is derived from an EMBL/GenBank/DDBJ whole genome shotgun (WGS) entry which is preliminary data.</text>
</comment>
<dbReference type="Proteomes" id="UP000655830">
    <property type="component" value="Unassembled WGS sequence"/>
</dbReference>
<dbReference type="InterPro" id="IPR006938">
    <property type="entry name" value="DUF624"/>
</dbReference>
<dbReference type="EMBL" id="JACRSY010000001">
    <property type="protein sequence ID" value="MBC8578098.1"/>
    <property type="molecule type" value="Genomic_DNA"/>
</dbReference>
<gene>
    <name evidence="3" type="ORF">H8718_00905</name>
</gene>
<name>A0A926ED19_9FIRM</name>
<organism evidence="3 4">
    <name type="scientific">Zhenhengia yiwuensis</name>
    <dbReference type="NCBI Taxonomy" id="2763666"/>
    <lineage>
        <taxon>Bacteria</taxon>
        <taxon>Bacillati</taxon>
        <taxon>Bacillota</taxon>
        <taxon>Clostridia</taxon>
        <taxon>Lachnospirales</taxon>
        <taxon>Lachnospiraceae</taxon>
        <taxon>Zhenhengia</taxon>
    </lineage>
</organism>
<dbReference type="AlphaFoldDB" id="A0A926ED19"/>
<protein>
    <submittedName>
        <fullName evidence="3">YesL family protein</fullName>
    </submittedName>
</protein>
<keyword evidence="2" id="KW-0472">Membrane</keyword>
<dbReference type="SUPFAM" id="SSF48371">
    <property type="entry name" value="ARM repeat"/>
    <property type="match status" value="1"/>
</dbReference>
<feature type="region of interest" description="Disordered" evidence="1">
    <location>
        <begin position="203"/>
        <end position="250"/>
    </location>
</feature>
<feature type="transmembrane region" description="Helical" evidence="2">
    <location>
        <begin position="138"/>
        <end position="162"/>
    </location>
</feature>
<evidence type="ECO:0000256" key="1">
    <source>
        <dbReference type="SAM" id="MobiDB-lite"/>
    </source>
</evidence>
<feature type="compositionally biased region" description="Acidic residues" evidence="1">
    <location>
        <begin position="210"/>
        <end position="243"/>
    </location>
</feature>
<evidence type="ECO:0000256" key="2">
    <source>
        <dbReference type="SAM" id="Phobius"/>
    </source>
</evidence>
<feature type="transmembrane region" description="Helical" evidence="2">
    <location>
        <begin position="104"/>
        <end position="126"/>
    </location>
</feature>
<evidence type="ECO:0000313" key="4">
    <source>
        <dbReference type="Proteomes" id="UP000655830"/>
    </source>
</evidence>
<keyword evidence="4" id="KW-1185">Reference proteome</keyword>
<keyword evidence="2" id="KW-1133">Transmembrane helix</keyword>
<accession>A0A926ED19</accession>
<dbReference type="RefSeq" id="WP_249331174.1">
    <property type="nucleotide sequence ID" value="NZ_JACRSY010000001.1"/>
</dbReference>
<sequence>MKLFDLDGPVYRIGTEIADLLILTFYWIVCSLPIISIGASTTAVFYVYGKKVRGEDVYVTKDFFKSFKENFKVSIPITLGIGVLWLSCFLYRMILVAYNGQVSFLFTGFALFLVLETSILTLYVFAILSRFHMKGFSIFLTGFVFAHKHLASSLIMVGIALLVQVASIAFPMMLLITPVLTMALCSFFIQKNFTLHIKAAEEAAKRSEDSANEEDDEEDDEYEDEEDDDEYEEDESNTEEDEDKSFLKYI</sequence>
<keyword evidence="2" id="KW-0812">Transmembrane</keyword>
<dbReference type="Pfam" id="PF04854">
    <property type="entry name" value="DUF624"/>
    <property type="match status" value="1"/>
</dbReference>